<gene>
    <name evidence="3" type="ORF">OCOJLMKI_1787</name>
</gene>
<reference evidence="3" key="1">
    <citation type="journal article" date="2021" name="Front. Microbiol.">
        <title>Comprehensive Comparative Genomics and Phenotyping of Methylobacterium Species.</title>
        <authorList>
            <person name="Alessa O."/>
            <person name="Ogura Y."/>
            <person name="Fujitani Y."/>
            <person name="Takami H."/>
            <person name="Hayashi T."/>
            <person name="Sahin N."/>
            <person name="Tani A."/>
        </authorList>
    </citation>
    <scope>NUCLEOTIDE SEQUENCE</scope>
    <source>
        <strain evidence="3">DSM 19015</strain>
    </source>
</reference>
<protein>
    <recommendedName>
        <fullName evidence="5">Lipoprotein</fullName>
    </recommendedName>
</protein>
<feature type="region of interest" description="Disordered" evidence="1">
    <location>
        <begin position="23"/>
        <end position="126"/>
    </location>
</feature>
<feature type="compositionally biased region" description="Gly residues" evidence="1">
    <location>
        <begin position="98"/>
        <end position="109"/>
    </location>
</feature>
<dbReference type="Proteomes" id="UP001055125">
    <property type="component" value="Unassembled WGS sequence"/>
</dbReference>
<evidence type="ECO:0000313" key="3">
    <source>
        <dbReference type="EMBL" id="GJD94584.1"/>
    </source>
</evidence>
<keyword evidence="4" id="KW-1185">Reference proteome</keyword>
<accession>A0ABQ4RV36</accession>
<dbReference type="EMBL" id="BPQP01000027">
    <property type="protein sequence ID" value="GJD94584.1"/>
    <property type="molecule type" value="Genomic_DNA"/>
</dbReference>
<dbReference type="RefSeq" id="WP_238243757.1">
    <property type="nucleotide sequence ID" value="NZ_BPQP01000027.1"/>
</dbReference>
<comment type="caution">
    <text evidence="3">The sequence shown here is derived from an EMBL/GenBank/DDBJ whole genome shotgun (WGS) entry which is preliminary data.</text>
</comment>
<evidence type="ECO:0000256" key="2">
    <source>
        <dbReference type="SAM" id="SignalP"/>
    </source>
</evidence>
<keyword evidence="2" id="KW-0732">Signal</keyword>
<feature type="chain" id="PRO_5045634740" description="Lipoprotein" evidence="2">
    <location>
        <begin position="23"/>
        <end position="126"/>
    </location>
</feature>
<sequence>MPRPSNACAAALIALSLGGCQALGGSTGVMPESEVGPPPSMRGAIPGKARAAEVDPDGVPLQTAPTRRLDLPKSAAAGQGRASTPQERRIRREELEGAGEGGARGGGSTLGPQMGASGGMGVGGKF</sequence>
<feature type="signal peptide" evidence="2">
    <location>
        <begin position="1"/>
        <end position="22"/>
    </location>
</feature>
<evidence type="ECO:0000256" key="1">
    <source>
        <dbReference type="SAM" id="MobiDB-lite"/>
    </source>
</evidence>
<feature type="compositionally biased region" description="Basic and acidic residues" evidence="1">
    <location>
        <begin position="86"/>
        <end position="95"/>
    </location>
</feature>
<name>A0ABQ4RV36_9HYPH</name>
<dbReference type="PROSITE" id="PS51257">
    <property type="entry name" value="PROKAR_LIPOPROTEIN"/>
    <property type="match status" value="1"/>
</dbReference>
<evidence type="ECO:0008006" key="5">
    <source>
        <dbReference type="Google" id="ProtNLM"/>
    </source>
</evidence>
<proteinExistence type="predicted"/>
<feature type="compositionally biased region" description="Gly residues" evidence="1">
    <location>
        <begin position="116"/>
        <end position="126"/>
    </location>
</feature>
<organism evidence="3 4">
    <name type="scientific">Methylobacterium iners</name>
    <dbReference type="NCBI Taxonomy" id="418707"/>
    <lineage>
        <taxon>Bacteria</taxon>
        <taxon>Pseudomonadati</taxon>
        <taxon>Pseudomonadota</taxon>
        <taxon>Alphaproteobacteria</taxon>
        <taxon>Hyphomicrobiales</taxon>
        <taxon>Methylobacteriaceae</taxon>
        <taxon>Methylobacterium</taxon>
    </lineage>
</organism>
<reference evidence="3" key="2">
    <citation type="submission" date="2021-08" db="EMBL/GenBank/DDBJ databases">
        <authorList>
            <person name="Tani A."/>
            <person name="Ola A."/>
            <person name="Ogura Y."/>
            <person name="Katsura K."/>
            <person name="Hayashi T."/>
        </authorList>
    </citation>
    <scope>NUCLEOTIDE SEQUENCE</scope>
    <source>
        <strain evidence="3">DSM 19015</strain>
    </source>
</reference>
<evidence type="ECO:0000313" key="4">
    <source>
        <dbReference type="Proteomes" id="UP001055125"/>
    </source>
</evidence>